<accession>A0ABQ8J9Z2</accession>
<reference evidence="1 2" key="1">
    <citation type="journal article" date="2018" name="J. Allergy Clin. Immunol.">
        <title>High-quality assembly of Dermatophagoides pteronyssinus genome and transcriptome reveals a wide range of novel allergens.</title>
        <authorList>
            <person name="Liu X.Y."/>
            <person name="Yang K.Y."/>
            <person name="Wang M.Q."/>
            <person name="Kwok J.S."/>
            <person name="Zeng X."/>
            <person name="Yang Z."/>
            <person name="Xiao X.J."/>
            <person name="Lau C.P."/>
            <person name="Li Y."/>
            <person name="Huang Z.M."/>
            <person name="Ba J.G."/>
            <person name="Yim A.K."/>
            <person name="Ouyang C.Y."/>
            <person name="Ngai S.M."/>
            <person name="Chan T.F."/>
            <person name="Leung E.L."/>
            <person name="Liu L."/>
            <person name="Liu Z.G."/>
            <person name="Tsui S.K."/>
        </authorList>
    </citation>
    <scope>NUCLEOTIDE SEQUENCE [LARGE SCALE GENOMIC DNA]</scope>
    <source>
        <strain evidence="1">Derp</strain>
    </source>
</reference>
<dbReference type="EMBL" id="NJHN03000059">
    <property type="protein sequence ID" value="KAH9419422.1"/>
    <property type="molecule type" value="Genomic_DNA"/>
</dbReference>
<gene>
    <name evidence="1" type="ORF">DERP_010634</name>
</gene>
<evidence type="ECO:0000313" key="1">
    <source>
        <dbReference type="EMBL" id="KAH9419422.1"/>
    </source>
</evidence>
<dbReference type="Proteomes" id="UP000887458">
    <property type="component" value="Unassembled WGS sequence"/>
</dbReference>
<name>A0ABQ8J9Z2_DERPT</name>
<protein>
    <submittedName>
        <fullName evidence="1">Uncharacterized protein</fullName>
    </submittedName>
</protein>
<reference evidence="1 2" key="2">
    <citation type="journal article" date="2022" name="Mol. Biol. Evol.">
        <title>Comparative Genomics Reveals Insights into the Divergent Evolution of Astigmatic Mites and Household Pest Adaptations.</title>
        <authorList>
            <person name="Xiong Q."/>
            <person name="Wan A.T."/>
            <person name="Liu X."/>
            <person name="Fung C.S."/>
            <person name="Xiao X."/>
            <person name="Malainual N."/>
            <person name="Hou J."/>
            <person name="Wang L."/>
            <person name="Wang M."/>
            <person name="Yang K.Y."/>
            <person name="Cui Y."/>
            <person name="Leung E.L."/>
            <person name="Nong W."/>
            <person name="Shin S.K."/>
            <person name="Au S.W."/>
            <person name="Jeong K.Y."/>
            <person name="Chew F.T."/>
            <person name="Hui J.H."/>
            <person name="Leung T.F."/>
            <person name="Tungtrongchitr A."/>
            <person name="Zhong N."/>
            <person name="Liu Z."/>
            <person name="Tsui S.K."/>
        </authorList>
    </citation>
    <scope>NUCLEOTIDE SEQUENCE [LARGE SCALE GENOMIC DNA]</scope>
    <source>
        <strain evidence="1">Derp</strain>
    </source>
</reference>
<evidence type="ECO:0000313" key="2">
    <source>
        <dbReference type="Proteomes" id="UP000887458"/>
    </source>
</evidence>
<sequence>MQPIHIVAYDQRLCISSSSKYEFIMQHHHFGLITKIKRIAVGDDDDDIVDVADIVKDDNLSAKKRFLANRSSILILFSGSLINIDRITLISSLLTIKS</sequence>
<keyword evidence="2" id="KW-1185">Reference proteome</keyword>
<proteinExistence type="predicted"/>
<comment type="caution">
    <text evidence="1">The sequence shown here is derived from an EMBL/GenBank/DDBJ whole genome shotgun (WGS) entry which is preliminary data.</text>
</comment>
<organism evidence="1 2">
    <name type="scientific">Dermatophagoides pteronyssinus</name>
    <name type="common">European house dust mite</name>
    <dbReference type="NCBI Taxonomy" id="6956"/>
    <lineage>
        <taxon>Eukaryota</taxon>
        <taxon>Metazoa</taxon>
        <taxon>Ecdysozoa</taxon>
        <taxon>Arthropoda</taxon>
        <taxon>Chelicerata</taxon>
        <taxon>Arachnida</taxon>
        <taxon>Acari</taxon>
        <taxon>Acariformes</taxon>
        <taxon>Sarcoptiformes</taxon>
        <taxon>Astigmata</taxon>
        <taxon>Psoroptidia</taxon>
        <taxon>Analgoidea</taxon>
        <taxon>Pyroglyphidae</taxon>
        <taxon>Dermatophagoidinae</taxon>
        <taxon>Dermatophagoides</taxon>
    </lineage>
</organism>